<organism evidence="6 7">
    <name type="scientific">Victivallis lenta</name>
    <dbReference type="NCBI Taxonomy" id="2606640"/>
    <lineage>
        <taxon>Bacteria</taxon>
        <taxon>Pseudomonadati</taxon>
        <taxon>Lentisphaerota</taxon>
        <taxon>Lentisphaeria</taxon>
        <taxon>Victivallales</taxon>
        <taxon>Victivallaceae</taxon>
        <taxon>Victivallis</taxon>
    </lineage>
</organism>
<dbReference type="InterPro" id="IPR036388">
    <property type="entry name" value="WH-like_DNA-bd_sf"/>
</dbReference>
<dbReference type="InterPro" id="IPR014757">
    <property type="entry name" value="Tscrpt_reg_IclR_C"/>
</dbReference>
<comment type="caution">
    <text evidence="6">The sequence shown here is derived from an EMBL/GenBank/DDBJ whole genome shotgun (WGS) entry which is preliminary data.</text>
</comment>
<accession>A0A844G8X2</accession>
<dbReference type="Proteomes" id="UP000435649">
    <property type="component" value="Unassembled WGS sequence"/>
</dbReference>
<dbReference type="InterPro" id="IPR036390">
    <property type="entry name" value="WH_DNA-bd_sf"/>
</dbReference>
<dbReference type="EMBL" id="VUNS01000022">
    <property type="protein sequence ID" value="MST98719.1"/>
    <property type="molecule type" value="Genomic_DNA"/>
</dbReference>
<dbReference type="Pfam" id="PF09339">
    <property type="entry name" value="HTH_IclR"/>
    <property type="match status" value="1"/>
</dbReference>
<evidence type="ECO:0000256" key="2">
    <source>
        <dbReference type="ARBA" id="ARBA00023125"/>
    </source>
</evidence>
<dbReference type="GO" id="GO:0003700">
    <property type="term" value="F:DNA-binding transcription factor activity"/>
    <property type="evidence" value="ECO:0007669"/>
    <property type="project" value="TreeGrafter"/>
</dbReference>
<dbReference type="GO" id="GO:0045892">
    <property type="term" value="P:negative regulation of DNA-templated transcription"/>
    <property type="evidence" value="ECO:0007669"/>
    <property type="project" value="TreeGrafter"/>
</dbReference>
<dbReference type="InterPro" id="IPR029016">
    <property type="entry name" value="GAF-like_dom_sf"/>
</dbReference>
<dbReference type="InterPro" id="IPR005471">
    <property type="entry name" value="Tscrpt_reg_IclR_N"/>
</dbReference>
<dbReference type="SUPFAM" id="SSF46785">
    <property type="entry name" value="Winged helix' DNA-binding domain"/>
    <property type="match status" value="1"/>
</dbReference>
<sequence>MEFFMPEKRYQAPAAASTLEVLEFMASNPGAWGPTELARRLALSPNLAFRVLNVLQEKGYVKRNPAGQYELTAGLYSLGMKLRNSFDLRKQARPFLEGLAAEAGESCQIQVPAGDRMLQLDFVPPPADYYLAVTPGIRLYRHGNAFGKAVLAFLPPEEQETLFAAPLPRLTPHTIVDPARLREEFAEIRRTRSASEFSEYVLGSYCIGSPVFNAVGRPVAGIGITGLSSRLHEERLPELRKLVLACAEHISESIGYKEA</sequence>
<evidence type="ECO:0000256" key="3">
    <source>
        <dbReference type="ARBA" id="ARBA00023163"/>
    </source>
</evidence>
<dbReference type="AlphaFoldDB" id="A0A844G8X2"/>
<dbReference type="PANTHER" id="PTHR30136:SF7">
    <property type="entry name" value="HTH-TYPE TRANSCRIPTIONAL REGULATOR KDGR-RELATED"/>
    <property type="match status" value="1"/>
</dbReference>
<name>A0A844G8X2_9BACT</name>
<keyword evidence="2" id="KW-0238">DNA-binding</keyword>
<gene>
    <name evidence="6" type="ORF">FYJ85_16895</name>
</gene>
<dbReference type="PROSITE" id="PS51077">
    <property type="entry name" value="HTH_ICLR"/>
    <property type="match status" value="1"/>
</dbReference>
<dbReference type="GO" id="GO:0003677">
    <property type="term" value="F:DNA binding"/>
    <property type="evidence" value="ECO:0007669"/>
    <property type="project" value="UniProtKB-KW"/>
</dbReference>
<protein>
    <submittedName>
        <fullName evidence="6">IclR family transcriptional regulator</fullName>
    </submittedName>
</protein>
<dbReference type="Gene3D" id="3.30.450.40">
    <property type="match status" value="1"/>
</dbReference>
<keyword evidence="3" id="KW-0804">Transcription</keyword>
<evidence type="ECO:0000313" key="7">
    <source>
        <dbReference type="Proteomes" id="UP000435649"/>
    </source>
</evidence>
<dbReference type="PROSITE" id="PS51078">
    <property type="entry name" value="ICLR_ED"/>
    <property type="match status" value="1"/>
</dbReference>
<feature type="domain" description="IclR-ED" evidence="5">
    <location>
        <begin position="74"/>
        <end position="256"/>
    </location>
</feature>
<dbReference type="Pfam" id="PF01614">
    <property type="entry name" value="IclR_C"/>
    <property type="match status" value="1"/>
</dbReference>
<dbReference type="SMART" id="SM00346">
    <property type="entry name" value="HTH_ICLR"/>
    <property type="match status" value="1"/>
</dbReference>
<reference evidence="6 7" key="1">
    <citation type="submission" date="2019-08" db="EMBL/GenBank/DDBJ databases">
        <title>In-depth cultivation of the pig gut microbiome towards novel bacterial diversity and tailored functional studies.</title>
        <authorList>
            <person name="Wylensek D."/>
            <person name="Hitch T.C.A."/>
            <person name="Clavel T."/>
        </authorList>
    </citation>
    <scope>NUCLEOTIDE SEQUENCE [LARGE SCALE GENOMIC DNA]</scope>
    <source>
        <strain evidence="6 7">BBE-744-WT-12</strain>
    </source>
</reference>
<keyword evidence="7" id="KW-1185">Reference proteome</keyword>
<evidence type="ECO:0000313" key="6">
    <source>
        <dbReference type="EMBL" id="MST98719.1"/>
    </source>
</evidence>
<dbReference type="InterPro" id="IPR050707">
    <property type="entry name" value="HTH_MetabolicPath_Reg"/>
</dbReference>
<keyword evidence="1" id="KW-0805">Transcription regulation</keyword>
<dbReference type="SUPFAM" id="SSF55781">
    <property type="entry name" value="GAF domain-like"/>
    <property type="match status" value="1"/>
</dbReference>
<evidence type="ECO:0000259" key="5">
    <source>
        <dbReference type="PROSITE" id="PS51078"/>
    </source>
</evidence>
<evidence type="ECO:0000259" key="4">
    <source>
        <dbReference type="PROSITE" id="PS51077"/>
    </source>
</evidence>
<dbReference type="Gene3D" id="1.10.10.10">
    <property type="entry name" value="Winged helix-like DNA-binding domain superfamily/Winged helix DNA-binding domain"/>
    <property type="match status" value="1"/>
</dbReference>
<dbReference type="PANTHER" id="PTHR30136">
    <property type="entry name" value="HELIX-TURN-HELIX TRANSCRIPTIONAL REGULATOR, ICLR FAMILY"/>
    <property type="match status" value="1"/>
</dbReference>
<proteinExistence type="predicted"/>
<evidence type="ECO:0000256" key="1">
    <source>
        <dbReference type="ARBA" id="ARBA00023015"/>
    </source>
</evidence>
<feature type="domain" description="HTH iclR-type" evidence="4">
    <location>
        <begin position="12"/>
        <end position="80"/>
    </location>
</feature>